<dbReference type="InterPro" id="IPR047198">
    <property type="entry name" value="DDP-like_NUDIX"/>
</dbReference>
<evidence type="ECO:0000313" key="7">
    <source>
        <dbReference type="Proteomes" id="UP000078529"/>
    </source>
</evidence>
<dbReference type="SUPFAM" id="SSF55811">
    <property type="entry name" value="Nudix"/>
    <property type="match status" value="1"/>
</dbReference>
<dbReference type="CDD" id="cd04666">
    <property type="entry name" value="NUDIX_DIPP2_like_Nudt4"/>
    <property type="match status" value="1"/>
</dbReference>
<dbReference type="AlphaFoldDB" id="A0A175RMI8"/>
<evidence type="ECO:0000256" key="3">
    <source>
        <dbReference type="ARBA" id="ARBA00022801"/>
    </source>
</evidence>
<dbReference type="Gene3D" id="3.90.79.10">
    <property type="entry name" value="Nucleoside Triphosphate Pyrophosphohydrolase"/>
    <property type="match status" value="1"/>
</dbReference>
<organism evidence="6 7">
    <name type="scientific">Aureimonas ureilytica</name>
    <dbReference type="NCBI Taxonomy" id="401562"/>
    <lineage>
        <taxon>Bacteria</taxon>
        <taxon>Pseudomonadati</taxon>
        <taxon>Pseudomonadota</taxon>
        <taxon>Alphaproteobacteria</taxon>
        <taxon>Hyphomicrobiales</taxon>
        <taxon>Aurantimonadaceae</taxon>
        <taxon>Aureimonas</taxon>
    </lineage>
</organism>
<dbReference type="RefSeq" id="WP_058600682.1">
    <property type="nucleotide sequence ID" value="NZ_LDQA01000028.1"/>
</dbReference>
<keyword evidence="2" id="KW-0479">Metal-binding</keyword>
<protein>
    <submittedName>
        <fullName evidence="6">NUDIX hydrolase</fullName>
    </submittedName>
</protein>
<gene>
    <name evidence="6" type="ORF">NS365_12830</name>
</gene>
<evidence type="ECO:0000259" key="5">
    <source>
        <dbReference type="PROSITE" id="PS51462"/>
    </source>
</evidence>
<dbReference type="PANTHER" id="PTHR12629">
    <property type="entry name" value="DIPHOSPHOINOSITOL POLYPHOSPHATE PHOSPHOHYDROLASE"/>
    <property type="match status" value="1"/>
</dbReference>
<dbReference type="Pfam" id="PF00293">
    <property type="entry name" value="NUDIX"/>
    <property type="match status" value="1"/>
</dbReference>
<dbReference type="InterPro" id="IPR000086">
    <property type="entry name" value="NUDIX_hydrolase_dom"/>
</dbReference>
<accession>A0A175RMI8</accession>
<evidence type="ECO:0000256" key="1">
    <source>
        <dbReference type="ARBA" id="ARBA00001946"/>
    </source>
</evidence>
<dbReference type="GO" id="GO:0046872">
    <property type="term" value="F:metal ion binding"/>
    <property type="evidence" value="ECO:0007669"/>
    <property type="project" value="UniProtKB-KW"/>
</dbReference>
<dbReference type="GO" id="GO:0016462">
    <property type="term" value="F:pyrophosphatase activity"/>
    <property type="evidence" value="ECO:0007669"/>
    <property type="project" value="InterPro"/>
</dbReference>
<keyword evidence="7" id="KW-1185">Reference proteome</keyword>
<name>A0A175RMI8_9HYPH</name>
<comment type="cofactor">
    <cofactor evidence="1">
        <name>Mg(2+)</name>
        <dbReference type="ChEBI" id="CHEBI:18420"/>
    </cofactor>
</comment>
<proteinExistence type="predicted"/>
<dbReference type="GO" id="GO:0005737">
    <property type="term" value="C:cytoplasm"/>
    <property type="evidence" value="ECO:0007669"/>
    <property type="project" value="TreeGrafter"/>
</dbReference>
<dbReference type="EMBL" id="LDQA01000028">
    <property type="protein sequence ID" value="KTR04926.1"/>
    <property type="molecule type" value="Genomic_DNA"/>
</dbReference>
<dbReference type="PANTHER" id="PTHR12629:SF0">
    <property type="entry name" value="DIPHOSPHOINOSITOL-POLYPHOSPHATE DIPHOSPHATASE"/>
    <property type="match status" value="1"/>
</dbReference>
<reference evidence="6 7" key="1">
    <citation type="journal article" date="2016" name="Front. Microbiol.">
        <title>Genomic Resource of Rice Seed Associated Bacteria.</title>
        <authorList>
            <person name="Midha S."/>
            <person name="Bansal K."/>
            <person name="Sharma S."/>
            <person name="Kumar N."/>
            <person name="Patil P.P."/>
            <person name="Chaudhry V."/>
            <person name="Patil P.B."/>
        </authorList>
    </citation>
    <scope>NUCLEOTIDE SEQUENCE [LARGE SCALE GENOMIC DNA]</scope>
    <source>
        <strain evidence="6 7">NS365</strain>
    </source>
</reference>
<sequence>MKDRKQIGALAYSNDAESGLRVLLVTSRETGRWVIPKGWPMKSKLPHQAAAQEAFEEAGVEGHIAKKAAGTYRYPKTLRNGDVVSCRVKVYPMEVSKLASRWPEAQERRRQWFSTEDAAAAVVEPELARLLRSMTDLIRPAQPGALAAKAS</sequence>
<keyword evidence="4" id="KW-0460">Magnesium</keyword>
<dbReference type="Proteomes" id="UP000078529">
    <property type="component" value="Unassembled WGS sequence"/>
</dbReference>
<dbReference type="InterPro" id="IPR015797">
    <property type="entry name" value="NUDIX_hydrolase-like_dom_sf"/>
</dbReference>
<dbReference type="PATRIC" id="fig|401562.4.peg.2350"/>
<dbReference type="PROSITE" id="PS51462">
    <property type="entry name" value="NUDIX"/>
    <property type="match status" value="1"/>
</dbReference>
<feature type="domain" description="Nudix hydrolase" evidence="5">
    <location>
        <begin position="2"/>
        <end position="135"/>
    </location>
</feature>
<keyword evidence="3 6" id="KW-0378">Hydrolase</keyword>
<comment type="caution">
    <text evidence="6">The sequence shown here is derived from an EMBL/GenBank/DDBJ whole genome shotgun (WGS) entry which is preliminary data.</text>
</comment>
<evidence type="ECO:0000256" key="2">
    <source>
        <dbReference type="ARBA" id="ARBA00022723"/>
    </source>
</evidence>
<evidence type="ECO:0000256" key="4">
    <source>
        <dbReference type="ARBA" id="ARBA00022842"/>
    </source>
</evidence>
<evidence type="ECO:0000313" key="6">
    <source>
        <dbReference type="EMBL" id="KTR04926.1"/>
    </source>
</evidence>